<sequence>MNNKVITFVKNFSYTFSSNILTMIVSALVILIVPKLIGVQEYGYWQLYMFYSFYVGFLHFGWNDGIYLRYGGQDYKDLNKKMFFSQFWMQFFFQTTIFIGLLLYCQFYVGNSHKLFILEMTGVCAIISNTRIMLLYILQGTNRIKEYAKCTISDRLLYIALVIFLLLIGVRDYKLLIYADLIGKSCSLLYAIYFCNDIVIRKLSDLSFNVKETMANINIGIKLMLANIASVLIIGIVRYGIERTWDVSTFGRISLTLSVSNLMMIFISALGIIMFPMLRRMDEDKFPELYINMRTFLMVPLIGVLIFYYPLRIILTLWLPEYRESLMYMALVFPMCIYDGKMSLLINTYLKALRKEKIILFVNAVSVMISCIVTALFTVIYENLTLSVISIVIVLSFRCIFAEILLAKILGIKVFKDIILELVMTFIFIMTGWLASTWTGVSIYLLFYGLYLLIKRKDAIASFNKVKRLIKI</sequence>
<dbReference type="Proteomes" id="UP000187465">
    <property type="component" value="Unassembled WGS sequence"/>
</dbReference>
<evidence type="ECO:0000256" key="4">
    <source>
        <dbReference type="ARBA" id="ARBA00022989"/>
    </source>
</evidence>
<feature type="transmembrane region" description="Helical" evidence="6">
    <location>
        <begin position="296"/>
        <end position="319"/>
    </location>
</feature>
<feature type="transmembrane region" description="Helical" evidence="6">
    <location>
        <begin position="221"/>
        <end position="241"/>
    </location>
</feature>
<feature type="transmembrane region" description="Helical" evidence="6">
    <location>
        <begin position="386"/>
        <end position="406"/>
    </location>
</feature>
<evidence type="ECO:0008006" key="9">
    <source>
        <dbReference type="Google" id="ProtNLM"/>
    </source>
</evidence>
<evidence type="ECO:0000256" key="3">
    <source>
        <dbReference type="ARBA" id="ARBA00022692"/>
    </source>
</evidence>
<dbReference type="InterPro" id="IPR050833">
    <property type="entry name" value="Poly_Biosynth_Transport"/>
</dbReference>
<reference evidence="7 8" key="1">
    <citation type="submission" date="2016-10" db="EMBL/GenBank/DDBJ databases">
        <title>Paenibacillus species isolates.</title>
        <authorList>
            <person name="Beno S.M."/>
        </authorList>
    </citation>
    <scope>NUCLEOTIDE SEQUENCE [LARGE SCALE GENOMIC DNA]</scope>
    <source>
        <strain evidence="7 8">FSL H7-0604</strain>
    </source>
</reference>
<proteinExistence type="predicted"/>
<dbReference type="RefSeq" id="WP_076179301.1">
    <property type="nucleotide sequence ID" value="NZ_MKQP01000026.1"/>
</dbReference>
<feature type="transmembrane region" description="Helical" evidence="6">
    <location>
        <begin position="358"/>
        <end position="380"/>
    </location>
</feature>
<protein>
    <recommendedName>
        <fullName evidence="9">Polysaccharide transporter</fullName>
    </recommendedName>
</protein>
<comment type="subcellular location">
    <subcellularLocation>
        <location evidence="1">Cell membrane</location>
        <topology evidence="1">Multi-pass membrane protein</topology>
    </subcellularLocation>
</comment>
<evidence type="ECO:0000256" key="2">
    <source>
        <dbReference type="ARBA" id="ARBA00022475"/>
    </source>
</evidence>
<feature type="transmembrane region" description="Helical" evidence="6">
    <location>
        <begin position="150"/>
        <end position="170"/>
    </location>
</feature>
<name>A0A1R0X6L0_9BACL</name>
<feature type="transmembrane region" description="Helical" evidence="6">
    <location>
        <begin position="115"/>
        <end position="138"/>
    </location>
</feature>
<accession>A0A1R0X6L0</accession>
<organism evidence="7 8">
    <name type="scientific">Paenibacillus odorifer</name>
    <dbReference type="NCBI Taxonomy" id="189426"/>
    <lineage>
        <taxon>Bacteria</taxon>
        <taxon>Bacillati</taxon>
        <taxon>Bacillota</taxon>
        <taxon>Bacilli</taxon>
        <taxon>Bacillales</taxon>
        <taxon>Paenibacillaceae</taxon>
        <taxon>Paenibacillus</taxon>
    </lineage>
</organism>
<keyword evidence="5 6" id="KW-0472">Membrane</keyword>
<feature type="transmembrane region" description="Helical" evidence="6">
    <location>
        <begin position="253"/>
        <end position="275"/>
    </location>
</feature>
<comment type="caution">
    <text evidence="7">The sequence shown here is derived from an EMBL/GenBank/DDBJ whole genome shotgun (WGS) entry which is preliminary data.</text>
</comment>
<feature type="transmembrane region" description="Helical" evidence="6">
    <location>
        <begin position="87"/>
        <end position="109"/>
    </location>
</feature>
<keyword evidence="2" id="KW-1003">Cell membrane</keyword>
<feature type="transmembrane region" description="Helical" evidence="6">
    <location>
        <begin position="418"/>
        <end position="447"/>
    </location>
</feature>
<dbReference type="EMBL" id="MKQP01000026">
    <property type="protein sequence ID" value="OMD30247.1"/>
    <property type="molecule type" value="Genomic_DNA"/>
</dbReference>
<gene>
    <name evidence="7" type="ORF">BJP51_20790</name>
</gene>
<evidence type="ECO:0000256" key="5">
    <source>
        <dbReference type="ARBA" id="ARBA00023136"/>
    </source>
</evidence>
<feature type="transmembrane region" description="Helical" evidence="6">
    <location>
        <begin position="325"/>
        <end position="346"/>
    </location>
</feature>
<evidence type="ECO:0000256" key="6">
    <source>
        <dbReference type="SAM" id="Phobius"/>
    </source>
</evidence>
<feature type="transmembrane region" description="Helical" evidence="6">
    <location>
        <begin position="12"/>
        <end position="33"/>
    </location>
</feature>
<dbReference type="PANTHER" id="PTHR30250">
    <property type="entry name" value="PST FAMILY PREDICTED COLANIC ACID TRANSPORTER"/>
    <property type="match status" value="1"/>
</dbReference>
<keyword evidence="4 6" id="KW-1133">Transmembrane helix</keyword>
<feature type="transmembrane region" description="Helical" evidence="6">
    <location>
        <begin position="45"/>
        <end position="66"/>
    </location>
</feature>
<dbReference type="GO" id="GO:0005886">
    <property type="term" value="C:plasma membrane"/>
    <property type="evidence" value="ECO:0007669"/>
    <property type="project" value="UniProtKB-SubCell"/>
</dbReference>
<dbReference type="AlphaFoldDB" id="A0A1R0X6L0"/>
<evidence type="ECO:0000256" key="1">
    <source>
        <dbReference type="ARBA" id="ARBA00004651"/>
    </source>
</evidence>
<dbReference type="PANTHER" id="PTHR30250:SF11">
    <property type="entry name" value="O-ANTIGEN TRANSPORTER-RELATED"/>
    <property type="match status" value="1"/>
</dbReference>
<evidence type="ECO:0000313" key="8">
    <source>
        <dbReference type="Proteomes" id="UP000187465"/>
    </source>
</evidence>
<feature type="transmembrane region" description="Helical" evidence="6">
    <location>
        <begin position="176"/>
        <end position="200"/>
    </location>
</feature>
<keyword evidence="3 6" id="KW-0812">Transmembrane</keyword>
<evidence type="ECO:0000313" key="7">
    <source>
        <dbReference type="EMBL" id="OMD30247.1"/>
    </source>
</evidence>